<dbReference type="PANTHER" id="PTHR31297">
    <property type="entry name" value="GLUCAN ENDO-1,6-BETA-GLUCOSIDASE B"/>
    <property type="match status" value="1"/>
</dbReference>
<sequence length="479" mass="55873">MASGILNVKGNKVVDRNGNEVLLRGAAIGGWMNMENFITGYPGHESQHRLAMKKVLGPEKYTFFFDKWLEYFFTEADAKFFAGLGLNCLRIPFNYRHFEDDMNPRVLKESGFRHLDRVVDLCAKQNIYTILDMHTAPGGQNGDWHSDNTTNYAAFWDYKDHQDRTVWLWEQIAARYKSNPWVAGYNPLNEPCDPEHIRLPAFYERVEKAIRAVDPDHILWLDGNTFAMEWKGFDKVLPNCVYSIHDYAKSTLMRKTKSMGFPTGERYKGTLEQKAHLERNYLRKVEHLTEKGTAIWNGEFGPVYADPRADADASTINTERYNLLGEQLRIYDKYNIHWSIWLYKDIGLQGMIYTDPESKWNKTIQPLLDKKNHFWLDAWGRRPSAEPEAALKPLVEWIDKVSPRAKQTYPTPWNTERHLLRSVFQTFLATSFVDEFAELFRGMNEAELDALARSFHFEECLQRDGLNEILREHAHGREA</sequence>
<protein>
    <recommendedName>
        <fullName evidence="6">Glycoside hydrolase family 5 domain-containing protein</fullName>
    </recommendedName>
</protein>
<keyword evidence="2 5" id="KW-0378">Hydrolase</keyword>
<dbReference type="Gene3D" id="3.20.20.80">
    <property type="entry name" value="Glycosidases"/>
    <property type="match status" value="1"/>
</dbReference>
<keyword evidence="3 5" id="KW-0326">Glycosidase</keyword>
<dbReference type="GO" id="GO:0008422">
    <property type="term" value="F:beta-glucosidase activity"/>
    <property type="evidence" value="ECO:0007669"/>
    <property type="project" value="TreeGrafter"/>
</dbReference>
<dbReference type="GO" id="GO:0071555">
    <property type="term" value="P:cell wall organization"/>
    <property type="evidence" value="ECO:0007669"/>
    <property type="project" value="UniProtKB-KW"/>
</dbReference>
<dbReference type="AlphaFoldDB" id="A0A8H6A3X7"/>
<gene>
    <name evidence="7" type="ORF">ETB97_000349</name>
</gene>
<evidence type="ECO:0000259" key="6">
    <source>
        <dbReference type="Pfam" id="PF00150"/>
    </source>
</evidence>
<dbReference type="GO" id="GO:0009986">
    <property type="term" value="C:cell surface"/>
    <property type="evidence" value="ECO:0007669"/>
    <property type="project" value="TreeGrafter"/>
</dbReference>
<evidence type="ECO:0000313" key="8">
    <source>
        <dbReference type="Proteomes" id="UP000541154"/>
    </source>
</evidence>
<evidence type="ECO:0000256" key="2">
    <source>
        <dbReference type="ARBA" id="ARBA00022801"/>
    </source>
</evidence>
<reference evidence="7 8" key="1">
    <citation type="submission" date="2019-04" db="EMBL/GenBank/DDBJ databases">
        <title>Aspergillus burnettii sp. nov., novel species from soil in southeast Queensland.</title>
        <authorList>
            <person name="Gilchrist C.L.M."/>
            <person name="Pitt J.I."/>
            <person name="Lange L."/>
            <person name="Lacey H.J."/>
            <person name="Vuong D."/>
            <person name="Midgley D.J."/>
            <person name="Greenfield P."/>
            <person name="Bradbury M."/>
            <person name="Lacey E."/>
            <person name="Busk P.K."/>
            <person name="Pilgaard B."/>
            <person name="Chooi Y.H."/>
            <person name="Piggott A.M."/>
        </authorList>
    </citation>
    <scope>NUCLEOTIDE SEQUENCE [LARGE SCALE GENOMIC DNA]</scope>
    <source>
        <strain evidence="7 8">FRR 5400</strain>
    </source>
</reference>
<comment type="caution">
    <text evidence="7">The sequence shown here is derived from an EMBL/GenBank/DDBJ whole genome shotgun (WGS) entry which is preliminary data.</text>
</comment>
<dbReference type="InterPro" id="IPR001547">
    <property type="entry name" value="Glyco_hydro_5"/>
</dbReference>
<dbReference type="FunFam" id="3.20.20.80:FF:000130">
    <property type="entry name" value="Endoglucanase C"/>
    <property type="match status" value="1"/>
</dbReference>
<dbReference type="InterPro" id="IPR017853">
    <property type="entry name" value="GH"/>
</dbReference>
<evidence type="ECO:0000256" key="4">
    <source>
        <dbReference type="ARBA" id="ARBA00023316"/>
    </source>
</evidence>
<comment type="similarity">
    <text evidence="1 5">Belongs to the glycosyl hydrolase 5 (cellulase A) family.</text>
</comment>
<proteinExistence type="inferred from homology"/>
<evidence type="ECO:0000256" key="1">
    <source>
        <dbReference type="ARBA" id="ARBA00005641"/>
    </source>
</evidence>
<organism evidence="7 8">
    <name type="scientific">Petromyces alliaceus</name>
    <name type="common">Aspergillus alliaceus</name>
    <dbReference type="NCBI Taxonomy" id="209559"/>
    <lineage>
        <taxon>Eukaryota</taxon>
        <taxon>Fungi</taxon>
        <taxon>Dikarya</taxon>
        <taxon>Ascomycota</taxon>
        <taxon>Pezizomycotina</taxon>
        <taxon>Eurotiomycetes</taxon>
        <taxon>Eurotiomycetidae</taxon>
        <taxon>Eurotiales</taxon>
        <taxon>Aspergillaceae</taxon>
        <taxon>Aspergillus</taxon>
        <taxon>Aspergillus subgen. Circumdati</taxon>
    </lineage>
</organism>
<dbReference type="SUPFAM" id="SSF51445">
    <property type="entry name" value="(Trans)glycosidases"/>
    <property type="match status" value="1"/>
</dbReference>
<feature type="domain" description="Glycoside hydrolase family 5" evidence="6">
    <location>
        <begin position="68"/>
        <end position="344"/>
    </location>
</feature>
<keyword evidence="8" id="KW-1185">Reference proteome</keyword>
<accession>A0A8H6A3X7</accession>
<dbReference type="Pfam" id="PF00150">
    <property type="entry name" value="Cellulase"/>
    <property type="match status" value="1"/>
</dbReference>
<evidence type="ECO:0000313" key="7">
    <source>
        <dbReference type="EMBL" id="KAF5861386.1"/>
    </source>
</evidence>
<evidence type="ECO:0000256" key="5">
    <source>
        <dbReference type="RuleBase" id="RU361153"/>
    </source>
</evidence>
<dbReference type="EMBL" id="SPNV01000101">
    <property type="protein sequence ID" value="KAF5861386.1"/>
    <property type="molecule type" value="Genomic_DNA"/>
</dbReference>
<dbReference type="Proteomes" id="UP000541154">
    <property type="component" value="Unassembled WGS sequence"/>
</dbReference>
<dbReference type="PANTHER" id="PTHR31297:SF13">
    <property type="entry name" value="PUTATIVE-RELATED"/>
    <property type="match status" value="1"/>
</dbReference>
<dbReference type="GO" id="GO:0009251">
    <property type="term" value="P:glucan catabolic process"/>
    <property type="evidence" value="ECO:0007669"/>
    <property type="project" value="TreeGrafter"/>
</dbReference>
<keyword evidence="4" id="KW-0961">Cell wall biogenesis/degradation</keyword>
<evidence type="ECO:0000256" key="3">
    <source>
        <dbReference type="ARBA" id="ARBA00023295"/>
    </source>
</evidence>
<name>A0A8H6A3X7_PETAA</name>
<dbReference type="InterPro" id="IPR050386">
    <property type="entry name" value="Glycosyl_hydrolase_5"/>
</dbReference>
<dbReference type="GO" id="GO:0005576">
    <property type="term" value="C:extracellular region"/>
    <property type="evidence" value="ECO:0007669"/>
    <property type="project" value="TreeGrafter"/>
</dbReference>